<evidence type="ECO:0000313" key="2">
    <source>
        <dbReference type="EMBL" id="SEU44826.1"/>
    </source>
</evidence>
<gene>
    <name evidence="2" type="ORF">SAMN05421811_123159</name>
</gene>
<dbReference type="AlphaFoldDB" id="A0A1I0LRA8"/>
<accession>A0A1I0LRA8</accession>
<name>A0A1I0LRA8_9ACTN</name>
<proteinExistence type="predicted"/>
<organism evidence="2 3">
    <name type="scientific">Nonomuraea wenchangensis</name>
    <dbReference type="NCBI Taxonomy" id="568860"/>
    <lineage>
        <taxon>Bacteria</taxon>
        <taxon>Bacillati</taxon>
        <taxon>Actinomycetota</taxon>
        <taxon>Actinomycetes</taxon>
        <taxon>Streptosporangiales</taxon>
        <taxon>Streptosporangiaceae</taxon>
        <taxon>Nonomuraea</taxon>
    </lineage>
</organism>
<keyword evidence="1" id="KW-1133">Transmembrane helix</keyword>
<keyword evidence="3" id="KW-1185">Reference proteome</keyword>
<reference evidence="2 3" key="1">
    <citation type="submission" date="2016-10" db="EMBL/GenBank/DDBJ databases">
        <authorList>
            <person name="de Groot N.N."/>
        </authorList>
    </citation>
    <scope>NUCLEOTIDE SEQUENCE [LARGE SCALE GENOMIC DNA]</scope>
    <source>
        <strain evidence="2 3">CGMCC 4.5598</strain>
    </source>
</reference>
<feature type="transmembrane region" description="Helical" evidence="1">
    <location>
        <begin position="68"/>
        <end position="89"/>
    </location>
</feature>
<dbReference type="Proteomes" id="UP000199361">
    <property type="component" value="Unassembled WGS sequence"/>
</dbReference>
<evidence type="ECO:0000256" key="1">
    <source>
        <dbReference type="SAM" id="Phobius"/>
    </source>
</evidence>
<sequence>MKAMDIIFPLLNWTQQYLSTQVAQSIRETVPDPRVLSDWQVSQIAQAVAYTVEEAARRERPRQRRREWMLTIVGLIAGALLSIPIGIWINSIT</sequence>
<dbReference type="EMBL" id="FOHX01000023">
    <property type="protein sequence ID" value="SEU44826.1"/>
    <property type="molecule type" value="Genomic_DNA"/>
</dbReference>
<keyword evidence="1" id="KW-0472">Membrane</keyword>
<keyword evidence="1" id="KW-0812">Transmembrane</keyword>
<dbReference type="STRING" id="568860.SAMN05421811_123159"/>
<protein>
    <submittedName>
        <fullName evidence="2">Uncharacterized protein</fullName>
    </submittedName>
</protein>
<evidence type="ECO:0000313" key="3">
    <source>
        <dbReference type="Proteomes" id="UP000199361"/>
    </source>
</evidence>